<dbReference type="SUPFAM" id="SSF47413">
    <property type="entry name" value="lambda repressor-like DNA-binding domains"/>
    <property type="match status" value="2"/>
</dbReference>
<gene>
    <name evidence="3" type="ORF">PSP31121_00966</name>
</gene>
<organism evidence="3 4">
    <name type="scientific">Pandoraea sputorum</name>
    <dbReference type="NCBI Taxonomy" id="93222"/>
    <lineage>
        <taxon>Bacteria</taxon>
        <taxon>Pseudomonadati</taxon>
        <taxon>Pseudomonadota</taxon>
        <taxon>Betaproteobacteria</taxon>
        <taxon>Burkholderiales</taxon>
        <taxon>Burkholderiaceae</taxon>
        <taxon>Pandoraea</taxon>
    </lineage>
</organism>
<dbReference type="InterPro" id="IPR010982">
    <property type="entry name" value="Lambda_DNA-bd_dom_sf"/>
</dbReference>
<dbReference type="GO" id="GO:0003677">
    <property type="term" value="F:DNA binding"/>
    <property type="evidence" value="ECO:0007669"/>
    <property type="project" value="UniProtKB-KW"/>
</dbReference>
<dbReference type="PANTHER" id="PTHR46797">
    <property type="entry name" value="HTH-TYPE TRANSCRIPTIONAL REGULATOR"/>
    <property type="match status" value="1"/>
</dbReference>
<dbReference type="CDD" id="cd00093">
    <property type="entry name" value="HTH_XRE"/>
    <property type="match status" value="2"/>
</dbReference>
<dbReference type="Pfam" id="PF01381">
    <property type="entry name" value="HTH_3"/>
    <property type="match status" value="2"/>
</dbReference>
<accession>A0A5E5AT10</accession>
<name>A0A5E5AT10_9BURK</name>
<evidence type="ECO:0000313" key="4">
    <source>
        <dbReference type="Proteomes" id="UP000335538"/>
    </source>
</evidence>
<proteinExistence type="predicted"/>
<dbReference type="Proteomes" id="UP000335538">
    <property type="component" value="Unassembled WGS sequence"/>
</dbReference>
<dbReference type="EMBL" id="CABPSR010000001">
    <property type="protein sequence ID" value="VVE76961.1"/>
    <property type="molecule type" value="Genomic_DNA"/>
</dbReference>
<evidence type="ECO:0000313" key="3">
    <source>
        <dbReference type="EMBL" id="VVE76961.1"/>
    </source>
</evidence>
<keyword evidence="1" id="KW-0238">DNA-binding</keyword>
<dbReference type="GO" id="GO:0005829">
    <property type="term" value="C:cytosol"/>
    <property type="evidence" value="ECO:0007669"/>
    <property type="project" value="TreeGrafter"/>
</dbReference>
<dbReference type="InterPro" id="IPR001387">
    <property type="entry name" value="Cro/C1-type_HTH"/>
</dbReference>
<dbReference type="PANTHER" id="PTHR46797:SF1">
    <property type="entry name" value="METHYLPHOSPHONATE SYNTHASE"/>
    <property type="match status" value="1"/>
</dbReference>
<evidence type="ECO:0000259" key="2">
    <source>
        <dbReference type="PROSITE" id="PS50943"/>
    </source>
</evidence>
<evidence type="ECO:0000256" key="1">
    <source>
        <dbReference type="ARBA" id="ARBA00023125"/>
    </source>
</evidence>
<feature type="domain" description="HTH cro/C1-type" evidence="2">
    <location>
        <begin position="12"/>
        <end position="66"/>
    </location>
</feature>
<dbReference type="GO" id="GO:0003700">
    <property type="term" value="F:DNA-binding transcription factor activity"/>
    <property type="evidence" value="ECO:0007669"/>
    <property type="project" value="TreeGrafter"/>
</dbReference>
<sequence>MRSLRECFAETVRARRKHLKLSQEAFADKVDMDRTSISRIERTAPNVSIRTVFRIAQALQTKPGALLVGEYTEQSIKSVPPEVFGHAVRDARVIRGLSQKAVGDMIGMDRNYVSTIERSEELPTLDTLEKFVAALNLDVRAIFG</sequence>
<reference evidence="3 4" key="1">
    <citation type="submission" date="2019-08" db="EMBL/GenBank/DDBJ databases">
        <authorList>
            <person name="Peeters C."/>
        </authorList>
    </citation>
    <scope>NUCLEOTIDE SEQUENCE [LARGE SCALE GENOMIC DNA]</scope>
    <source>
        <strain evidence="3 4">LMG 31121</strain>
    </source>
</reference>
<protein>
    <submittedName>
        <fullName evidence="3">XRE family transcriptional regulator</fullName>
    </submittedName>
</protein>
<dbReference type="SMART" id="SM00530">
    <property type="entry name" value="HTH_XRE"/>
    <property type="match status" value="2"/>
</dbReference>
<dbReference type="InterPro" id="IPR050807">
    <property type="entry name" value="TransReg_Diox_bact_type"/>
</dbReference>
<feature type="domain" description="HTH cro/C1-type" evidence="2">
    <location>
        <begin position="88"/>
        <end position="142"/>
    </location>
</feature>
<dbReference type="AlphaFoldDB" id="A0A5E5AT10"/>
<dbReference type="PROSITE" id="PS50943">
    <property type="entry name" value="HTH_CROC1"/>
    <property type="match status" value="2"/>
</dbReference>
<dbReference type="Gene3D" id="1.10.260.40">
    <property type="entry name" value="lambda repressor-like DNA-binding domains"/>
    <property type="match status" value="2"/>
</dbReference>